<evidence type="ECO:0000256" key="2">
    <source>
        <dbReference type="ARBA" id="ARBA00010701"/>
    </source>
</evidence>
<dbReference type="OrthoDB" id="6422337at2759"/>
<name>A0A8X6QGS8_NEPPI</name>
<dbReference type="SUPFAM" id="SSF53474">
    <property type="entry name" value="alpha/beta-Hydrolases"/>
    <property type="match status" value="1"/>
</dbReference>
<dbReference type="InterPro" id="IPR033906">
    <property type="entry name" value="Lipase_N"/>
</dbReference>
<evidence type="ECO:0000256" key="1">
    <source>
        <dbReference type="ARBA" id="ARBA00004613"/>
    </source>
</evidence>
<keyword evidence="3" id="KW-0964">Secreted</keyword>
<dbReference type="GO" id="GO:0016042">
    <property type="term" value="P:lipid catabolic process"/>
    <property type="evidence" value="ECO:0007669"/>
    <property type="project" value="TreeGrafter"/>
</dbReference>
<evidence type="ECO:0000256" key="3">
    <source>
        <dbReference type="ARBA" id="ARBA00022525"/>
    </source>
</evidence>
<evidence type="ECO:0000259" key="6">
    <source>
        <dbReference type="Pfam" id="PF00151"/>
    </source>
</evidence>
<dbReference type="Pfam" id="PF00151">
    <property type="entry name" value="Lipase"/>
    <property type="match status" value="1"/>
</dbReference>
<proteinExistence type="inferred from homology"/>
<organism evidence="7 8">
    <name type="scientific">Nephila pilipes</name>
    <name type="common">Giant wood spider</name>
    <name type="synonym">Nephila maculata</name>
    <dbReference type="NCBI Taxonomy" id="299642"/>
    <lineage>
        <taxon>Eukaryota</taxon>
        <taxon>Metazoa</taxon>
        <taxon>Ecdysozoa</taxon>
        <taxon>Arthropoda</taxon>
        <taxon>Chelicerata</taxon>
        <taxon>Arachnida</taxon>
        <taxon>Araneae</taxon>
        <taxon>Araneomorphae</taxon>
        <taxon>Entelegynae</taxon>
        <taxon>Araneoidea</taxon>
        <taxon>Nephilidae</taxon>
        <taxon>Nephila</taxon>
    </lineage>
</organism>
<feature type="domain" description="Lipase" evidence="6">
    <location>
        <begin position="56"/>
        <end position="356"/>
    </location>
</feature>
<dbReference type="GO" id="GO:0005615">
    <property type="term" value="C:extracellular space"/>
    <property type="evidence" value="ECO:0007669"/>
    <property type="project" value="TreeGrafter"/>
</dbReference>
<evidence type="ECO:0000256" key="4">
    <source>
        <dbReference type="RuleBase" id="RU004262"/>
    </source>
</evidence>
<dbReference type="CDD" id="cd00707">
    <property type="entry name" value="Pancreat_lipase_like"/>
    <property type="match status" value="1"/>
</dbReference>
<dbReference type="GO" id="GO:0016298">
    <property type="term" value="F:lipase activity"/>
    <property type="evidence" value="ECO:0007669"/>
    <property type="project" value="InterPro"/>
</dbReference>
<reference evidence="7" key="1">
    <citation type="submission" date="2020-08" db="EMBL/GenBank/DDBJ databases">
        <title>Multicomponent nature underlies the extraordinary mechanical properties of spider dragline silk.</title>
        <authorList>
            <person name="Kono N."/>
            <person name="Nakamura H."/>
            <person name="Mori M."/>
            <person name="Yoshida Y."/>
            <person name="Ohtoshi R."/>
            <person name="Malay A.D."/>
            <person name="Moran D.A.P."/>
            <person name="Tomita M."/>
            <person name="Numata K."/>
            <person name="Arakawa K."/>
        </authorList>
    </citation>
    <scope>NUCLEOTIDE SEQUENCE</scope>
</reference>
<feature type="chain" id="PRO_5036467952" description="Lipase domain-containing protein" evidence="5">
    <location>
        <begin position="19"/>
        <end position="369"/>
    </location>
</feature>
<feature type="signal peptide" evidence="5">
    <location>
        <begin position="1"/>
        <end position="18"/>
    </location>
</feature>
<protein>
    <recommendedName>
        <fullName evidence="6">Lipase domain-containing protein</fullName>
    </recommendedName>
</protein>
<dbReference type="InterPro" id="IPR013818">
    <property type="entry name" value="Lipase"/>
</dbReference>
<dbReference type="Gene3D" id="3.40.50.1820">
    <property type="entry name" value="alpha/beta hydrolase"/>
    <property type="match status" value="1"/>
</dbReference>
<accession>A0A8X6QGS8</accession>
<evidence type="ECO:0000313" key="8">
    <source>
        <dbReference type="Proteomes" id="UP000887013"/>
    </source>
</evidence>
<comment type="caution">
    <text evidence="7">The sequence shown here is derived from an EMBL/GenBank/DDBJ whole genome shotgun (WGS) entry which is preliminary data.</text>
</comment>
<keyword evidence="5" id="KW-0732">Signal</keyword>
<dbReference type="InterPro" id="IPR029058">
    <property type="entry name" value="AB_hydrolase_fold"/>
</dbReference>
<dbReference type="EMBL" id="BMAW01128592">
    <property type="protein sequence ID" value="GFU26377.1"/>
    <property type="molecule type" value="Genomic_DNA"/>
</dbReference>
<dbReference type="PRINTS" id="PR00821">
    <property type="entry name" value="TAGLIPASE"/>
</dbReference>
<dbReference type="InterPro" id="IPR000734">
    <property type="entry name" value="TAG_lipase"/>
</dbReference>
<comment type="subcellular location">
    <subcellularLocation>
        <location evidence="1">Secreted</location>
    </subcellularLocation>
</comment>
<dbReference type="PANTHER" id="PTHR11610">
    <property type="entry name" value="LIPASE"/>
    <property type="match status" value="1"/>
</dbReference>
<dbReference type="PANTHER" id="PTHR11610:SF178">
    <property type="entry name" value="LIPASE MEMBER H-A-LIKE PROTEIN"/>
    <property type="match status" value="1"/>
</dbReference>
<evidence type="ECO:0000313" key="7">
    <source>
        <dbReference type="EMBL" id="GFU26377.1"/>
    </source>
</evidence>
<sequence length="369" mass="41412">MMLLFTSALILLASTSVSQKIDDEDFIQLLSMSDGLSSYLAVSAEDIGREMLNPPMNRNTSIQYLLFTPNNTRKPCFIEPTIENINKCAFNPKYRTKFLIHGFTTQLKPGNLFEQIKDRLLALSKYNIIIVNWTRYNQSPYMLAASNAYAVGFRVGEMIKFLVENTGINPNTIHLIGHSLGSHISGVAGKQVGNLGRITGSDPAAPLYTMREKINKLDYTDANFVDIIHSSSFNNGNGLGLHEPLGHIDFYPNGGVQQPACKIGKNYTSGDGEIFEIQTPMDIMFCNHDMAVLYFLYSIMDCNNPSIQCDSYKKYKLRQCSSKSRPTSEMGLRAKKIPRLSPKSKFYLNTTAYYPYCSVKRSKTKCVAK</sequence>
<comment type="similarity">
    <text evidence="2 4">Belongs to the AB hydrolase superfamily. Lipase family.</text>
</comment>
<dbReference type="AlphaFoldDB" id="A0A8X6QGS8"/>
<dbReference type="Proteomes" id="UP000887013">
    <property type="component" value="Unassembled WGS sequence"/>
</dbReference>
<gene>
    <name evidence="7" type="primary">LIPI</name>
    <name evidence="7" type="ORF">NPIL_31891</name>
</gene>
<keyword evidence="8" id="KW-1185">Reference proteome</keyword>
<evidence type="ECO:0000256" key="5">
    <source>
        <dbReference type="SAM" id="SignalP"/>
    </source>
</evidence>